<dbReference type="EMBL" id="CM042058">
    <property type="protein sequence ID" value="KAI3685027.1"/>
    <property type="molecule type" value="Genomic_DNA"/>
</dbReference>
<reference evidence="2" key="1">
    <citation type="journal article" date="2022" name="Mol. Ecol. Resour.">
        <title>The genomes of chicory, endive, great burdock and yacon provide insights into Asteraceae palaeo-polyploidization history and plant inulin production.</title>
        <authorList>
            <person name="Fan W."/>
            <person name="Wang S."/>
            <person name="Wang H."/>
            <person name="Wang A."/>
            <person name="Jiang F."/>
            <person name="Liu H."/>
            <person name="Zhao H."/>
            <person name="Xu D."/>
            <person name="Zhang Y."/>
        </authorList>
    </citation>
    <scope>NUCLEOTIDE SEQUENCE [LARGE SCALE GENOMIC DNA]</scope>
    <source>
        <strain evidence="2">cv. Niubang</strain>
    </source>
</reference>
<evidence type="ECO:0000313" key="2">
    <source>
        <dbReference type="Proteomes" id="UP001055879"/>
    </source>
</evidence>
<keyword evidence="2" id="KW-1185">Reference proteome</keyword>
<protein>
    <submittedName>
        <fullName evidence="1">Uncharacterized protein</fullName>
    </submittedName>
</protein>
<dbReference type="Proteomes" id="UP001055879">
    <property type="component" value="Linkage Group LG12"/>
</dbReference>
<proteinExistence type="predicted"/>
<accession>A0ACB8YH39</accession>
<evidence type="ECO:0000313" key="1">
    <source>
        <dbReference type="EMBL" id="KAI3685027.1"/>
    </source>
</evidence>
<gene>
    <name evidence="1" type="ORF">L6452_34258</name>
</gene>
<sequence>MREIGFIVSQFIINLHLAIGQEERSMDYDCAPVKRRKILTQHLVNHSESNKDPNLLSPNESRNTSLACLDEAHATFCSADIPIAEVVVKQDDTFIDGKESLTEGSKMELSGLEQESNESKNKIVMEGSKLNTNEDSSGKSFATDFAGENSEHAGEPKSSAIMNVVCDVHTVEGKASTETSSRSHPSTKSKMDAIHSLTKLDLTKEIASQVRNEDYLPPQTLGSCGHSGHLDSRRKLLVLDVNGLLVDIVADPDETYRADTIIGSKAVFKRPYCDEFLQFCFERFNVGVWTSRTRRNIERVLDFLIKDSQHQLLFCWDQSHCTETGFNTIENSDKPLVLKELKRLWEKQDPSLPWDSGVYDETNTLLLDDSPYKALRNPPYTAIFPYTYCYRNTQDDGLGPEGDLRNYLERLAASDNVQNFIEQNPFGQQPITNNNESWKFYLKVISGTSSDLAAKSLLLRSRKKLIIIDLSGLLVDVVTLPREGYRADTIQGSRAVYKRPYCDEFLQFCFKRFNVGIWTSTTRYNIERLIDFLMRDTQHKLLFCWDQSHCTDTGFRTVENSCKPLILKELRRLWEKQDPSLPWSQGEYDESNTLLLEHSPYKALLNPPHTAIFPYPYRYWKTDDNFLGPEGDLRIYLERLAASENVQKFVEENPFGQRPITKKNLSWGFYQKVMRAFSSEPEADANSLSDAQCNNSSEPEADTITTSAAQSSSEPKDDTITASVQTSPEPKADIITASVAQTSSEPKADIVTNSAAQTSSEPKADIITASVAQTSSEPKADIVTNSAAQTSSEPQADTITASVAQTISEPEANSSAAETLLESSVTNTNPSLNPGNDGS</sequence>
<reference evidence="1 2" key="2">
    <citation type="journal article" date="2022" name="Mol. Ecol. Resour.">
        <title>The genomes of chicory, endive, great burdock and yacon provide insights into Asteraceae paleo-polyploidization history and plant inulin production.</title>
        <authorList>
            <person name="Fan W."/>
            <person name="Wang S."/>
            <person name="Wang H."/>
            <person name="Wang A."/>
            <person name="Jiang F."/>
            <person name="Liu H."/>
            <person name="Zhao H."/>
            <person name="Xu D."/>
            <person name="Zhang Y."/>
        </authorList>
    </citation>
    <scope>NUCLEOTIDE SEQUENCE [LARGE SCALE GENOMIC DNA]</scope>
    <source>
        <strain evidence="2">cv. Niubang</strain>
    </source>
</reference>
<organism evidence="1 2">
    <name type="scientific">Arctium lappa</name>
    <name type="common">Greater burdock</name>
    <name type="synonym">Lappa major</name>
    <dbReference type="NCBI Taxonomy" id="4217"/>
    <lineage>
        <taxon>Eukaryota</taxon>
        <taxon>Viridiplantae</taxon>
        <taxon>Streptophyta</taxon>
        <taxon>Embryophyta</taxon>
        <taxon>Tracheophyta</taxon>
        <taxon>Spermatophyta</taxon>
        <taxon>Magnoliopsida</taxon>
        <taxon>eudicotyledons</taxon>
        <taxon>Gunneridae</taxon>
        <taxon>Pentapetalae</taxon>
        <taxon>asterids</taxon>
        <taxon>campanulids</taxon>
        <taxon>Asterales</taxon>
        <taxon>Asteraceae</taxon>
        <taxon>Carduoideae</taxon>
        <taxon>Cardueae</taxon>
        <taxon>Arctiinae</taxon>
        <taxon>Arctium</taxon>
    </lineage>
</organism>
<comment type="caution">
    <text evidence="1">The sequence shown here is derived from an EMBL/GenBank/DDBJ whole genome shotgun (WGS) entry which is preliminary data.</text>
</comment>
<name>A0ACB8YH39_ARCLA</name>